<evidence type="ECO:0000256" key="1">
    <source>
        <dbReference type="ARBA" id="ARBA00009176"/>
    </source>
</evidence>
<dbReference type="Gene3D" id="3.90.245.10">
    <property type="entry name" value="Ribonucleoside hydrolase-like"/>
    <property type="match status" value="1"/>
</dbReference>
<reference evidence="5 6" key="1">
    <citation type="submission" date="2020-03" db="EMBL/GenBank/DDBJ databases">
        <title>Draft Genome Sequence of Cudoniella acicularis.</title>
        <authorList>
            <person name="Buettner E."/>
            <person name="Kellner H."/>
        </authorList>
    </citation>
    <scope>NUCLEOTIDE SEQUENCE [LARGE SCALE GENOMIC DNA]</scope>
    <source>
        <strain evidence="5 6">DSM 108380</strain>
    </source>
</reference>
<dbReference type="SUPFAM" id="SSF53590">
    <property type="entry name" value="Nucleoside hydrolase"/>
    <property type="match status" value="1"/>
</dbReference>
<comment type="similarity">
    <text evidence="1">Belongs to the IUNH family.</text>
</comment>
<evidence type="ECO:0000259" key="4">
    <source>
        <dbReference type="Pfam" id="PF01156"/>
    </source>
</evidence>
<dbReference type="Proteomes" id="UP000566819">
    <property type="component" value="Unassembled WGS sequence"/>
</dbReference>
<dbReference type="OrthoDB" id="432381at2759"/>
<feature type="transmembrane region" description="Helical" evidence="3">
    <location>
        <begin position="179"/>
        <end position="201"/>
    </location>
</feature>
<dbReference type="InterPro" id="IPR036452">
    <property type="entry name" value="Ribo_hydro-like"/>
</dbReference>
<organism evidence="5 6">
    <name type="scientific">Cudoniella acicularis</name>
    <dbReference type="NCBI Taxonomy" id="354080"/>
    <lineage>
        <taxon>Eukaryota</taxon>
        <taxon>Fungi</taxon>
        <taxon>Dikarya</taxon>
        <taxon>Ascomycota</taxon>
        <taxon>Pezizomycotina</taxon>
        <taxon>Leotiomycetes</taxon>
        <taxon>Helotiales</taxon>
        <taxon>Tricladiaceae</taxon>
        <taxon>Cudoniella</taxon>
    </lineage>
</organism>
<dbReference type="AlphaFoldDB" id="A0A8H4RX05"/>
<evidence type="ECO:0000256" key="3">
    <source>
        <dbReference type="SAM" id="Phobius"/>
    </source>
</evidence>
<proteinExistence type="inferred from homology"/>
<feature type="domain" description="Inosine/uridine-preferring nucleoside hydrolase" evidence="4">
    <location>
        <begin position="2"/>
        <end position="122"/>
    </location>
</feature>
<evidence type="ECO:0000256" key="2">
    <source>
        <dbReference type="SAM" id="MobiDB-lite"/>
    </source>
</evidence>
<dbReference type="EMBL" id="JAAMPI010000019">
    <property type="protein sequence ID" value="KAF4637564.1"/>
    <property type="molecule type" value="Genomic_DNA"/>
</dbReference>
<keyword evidence="6" id="KW-1185">Reference proteome</keyword>
<evidence type="ECO:0000313" key="5">
    <source>
        <dbReference type="EMBL" id="KAF4637564.1"/>
    </source>
</evidence>
<feature type="region of interest" description="Disordered" evidence="2">
    <location>
        <begin position="262"/>
        <end position="285"/>
    </location>
</feature>
<keyword evidence="3" id="KW-0472">Membrane</keyword>
<dbReference type="Pfam" id="PF01156">
    <property type="entry name" value="IU_nuc_hydro"/>
    <property type="match status" value="1"/>
</dbReference>
<dbReference type="GO" id="GO:0016799">
    <property type="term" value="F:hydrolase activity, hydrolyzing N-glycosyl compounds"/>
    <property type="evidence" value="ECO:0007669"/>
    <property type="project" value="InterPro"/>
</dbReference>
<keyword evidence="3" id="KW-1133">Transmembrane helix</keyword>
<dbReference type="InterPro" id="IPR001910">
    <property type="entry name" value="Inosine/uridine_hydrolase_dom"/>
</dbReference>
<gene>
    <name evidence="5" type="ORF">G7Y89_g546</name>
</gene>
<comment type="caution">
    <text evidence="5">The sequence shown here is derived from an EMBL/GenBank/DDBJ whole genome shotgun (WGS) entry which is preliminary data.</text>
</comment>
<name>A0A8H4RX05_9HELO</name>
<accession>A0A8H4RX05</accession>
<evidence type="ECO:0000313" key="6">
    <source>
        <dbReference type="Proteomes" id="UP000566819"/>
    </source>
</evidence>
<sequence length="285" mass="30712">MIDPEAAKIALTAPFPSITIAGNVANQVISSQEFLDDIYEVKNPYSKLMYEYYGTIFPFWDETAMALLVDPSLSTNSTTVYLDVDVAYSSPSYGNVHVYQKALMPPNIRNVTYVNTIDGDKLKAMIKKAILEILQLNLIQQHFKVSPTLKFLSSSLDQLRSCIWVRLQPKSIAAVTTPAIFVAAITAVTAITSIIVTIIAVDTVDAVITTIAPAAFENAALVDVAGDVVLRGVVVPHDAEVPDDVALDEALDEQLDIVAAGDAEEERDVEQGVPAGAGQQDDGLD</sequence>
<keyword evidence="3" id="KW-0812">Transmembrane</keyword>
<protein>
    <recommendedName>
        <fullName evidence="4">Inosine/uridine-preferring nucleoside hydrolase domain-containing protein</fullName>
    </recommendedName>
</protein>